<evidence type="ECO:0000259" key="2">
    <source>
        <dbReference type="Pfam" id="PF14716"/>
    </source>
</evidence>
<organism evidence="3 4">
    <name type="scientific">Phytophthora palmivora</name>
    <dbReference type="NCBI Taxonomy" id="4796"/>
    <lineage>
        <taxon>Eukaryota</taxon>
        <taxon>Sar</taxon>
        <taxon>Stramenopiles</taxon>
        <taxon>Oomycota</taxon>
        <taxon>Peronosporomycetes</taxon>
        <taxon>Peronosporales</taxon>
        <taxon>Peronosporaceae</taxon>
        <taxon>Phytophthora</taxon>
    </lineage>
</organism>
<gene>
    <name evidence="3" type="ORF">PHPALM_18730</name>
</gene>
<dbReference type="Pfam" id="PF14716">
    <property type="entry name" value="HHH_8"/>
    <property type="match status" value="1"/>
</dbReference>
<feature type="domain" description="Crossover junction endonuclease MUS81-like HHH" evidence="2">
    <location>
        <begin position="152"/>
        <end position="220"/>
    </location>
</feature>
<keyword evidence="4" id="KW-1185">Reference proteome</keyword>
<dbReference type="InterPro" id="IPR027421">
    <property type="entry name" value="DNA_pol_lamdba_lyase_dom_sf"/>
</dbReference>
<evidence type="ECO:0000313" key="4">
    <source>
        <dbReference type="Proteomes" id="UP000237271"/>
    </source>
</evidence>
<proteinExistence type="predicted"/>
<accession>A0A2P4XJ08</accession>
<sequence length="239" mass="26547">MKVETALSDLLMKCEEQSVQLPENPWQALREAIAALRKTKHNALGYLQIPKAFELLKKKFNKAQEAGVEGMSTTTASPQVVRPQRRTLLQDMPKRKRRNLILESDSDSDDDSVMTGVTNVMSPVASSKKKTKNPKKSRMQEQVEATPAVRDDNQSLVDQLVQLGEFEMTHGYTQRGIARFKAAKEIRDSKIVVTSGAQAKKLDRVGQAVATKVDQLLNEGLPAALSEYDVDDEALPVTK</sequence>
<dbReference type="OrthoDB" id="205514at2759"/>
<feature type="region of interest" description="Disordered" evidence="1">
    <location>
        <begin position="121"/>
        <end position="148"/>
    </location>
</feature>
<reference evidence="3 4" key="1">
    <citation type="journal article" date="2017" name="Genome Biol. Evol.">
        <title>Phytophthora megakarya and P. palmivora, closely related causal agents of cacao black pod rot, underwent increases in genome sizes and gene numbers by different mechanisms.</title>
        <authorList>
            <person name="Ali S.S."/>
            <person name="Shao J."/>
            <person name="Lary D.J."/>
            <person name="Kronmiller B."/>
            <person name="Shen D."/>
            <person name="Strem M.D."/>
            <person name="Amoako-Attah I."/>
            <person name="Akrofi A.Y."/>
            <person name="Begoude B.A."/>
            <person name="Ten Hoopen G.M."/>
            <person name="Coulibaly K."/>
            <person name="Kebe B.I."/>
            <person name="Melnick R.L."/>
            <person name="Guiltinan M.J."/>
            <person name="Tyler B.M."/>
            <person name="Meinhardt L.W."/>
            <person name="Bailey B.A."/>
        </authorList>
    </citation>
    <scope>NUCLEOTIDE SEQUENCE [LARGE SCALE GENOMIC DNA]</scope>
    <source>
        <strain evidence="4">sbr112.9</strain>
    </source>
</reference>
<dbReference type="EMBL" id="NCKW01010109">
    <property type="protein sequence ID" value="POM65536.1"/>
    <property type="molecule type" value="Genomic_DNA"/>
</dbReference>
<evidence type="ECO:0000256" key="1">
    <source>
        <dbReference type="SAM" id="MobiDB-lite"/>
    </source>
</evidence>
<feature type="region of interest" description="Disordered" evidence="1">
    <location>
        <begin position="95"/>
        <end position="114"/>
    </location>
</feature>
<feature type="compositionally biased region" description="Basic residues" evidence="1">
    <location>
        <begin position="127"/>
        <end position="137"/>
    </location>
</feature>
<comment type="caution">
    <text evidence="3">The sequence shown here is derived from an EMBL/GenBank/DDBJ whole genome shotgun (WGS) entry which is preliminary data.</text>
</comment>
<name>A0A2P4XJ08_9STRA</name>
<dbReference type="Proteomes" id="UP000237271">
    <property type="component" value="Unassembled WGS sequence"/>
</dbReference>
<dbReference type="Gene3D" id="1.10.150.110">
    <property type="entry name" value="DNA polymerase beta, N-terminal domain-like"/>
    <property type="match status" value="1"/>
</dbReference>
<dbReference type="InterPro" id="IPR010996">
    <property type="entry name" value="HHH_MUS81"/>
</dbReference>
<dbReference type="SUPFAM" id="SSF47802">
    <property type="entry name" value="DNA polymerase beta, N-terminal domain-like"/>
    <property type="match status" value="1"/>
</dbReference>
<dbReference type="AlphaFoldDB" id="A0A2P4XJ08"/>
<evidence type="ECO:0000313" key="3">
    <source>
        <dbReference type="EMBL" id="POM65536.1"/>
    </source>
</evidence>
<protein>
    <recommendedName>
        <fullName evidence="2">Crossover junction endonuclease MUS81-like HHH domain-containing protein</fullName>
    </recommendedName>
</protein>